<dbReference type="RefSeq" id="YP_008082002.1">
    <property type="nucleotide sequence ID" value="NC_021436.1"/>
</dbReference>
<sequence>MGILRIITAGWKSSALLEKRALELSALKLVMSLNNSIERLDPLRIQPFHEMKRHNLGQINLCNKLISFLNLDLKSGDFLRPERGSILCEL</sequence>
<accession>N0ABS1</accession>
<dbReference type="AlphaFoldDB" id="N0ABS1"/>
<protein>
    <submittedName>
        <fullName evidence="1">Uncharacterized protein</fullName>
    </submittedName>
</protein>
<dbReference type="EMBL" id="KC352446">
    <property type="protein sequence ID" value="AGK45378.1"/>
    <property type="molecule type" value="Genomic_DNA"/>
</dbReference>
<gene>
    <name evidence="1" type="ORF">RSOL_m00440</name>
</gene>
<dbReference type="GeneID" id="16029487"/>
<geneLocation type="mitochondrion" evidence="1"/>
<evidence type="ECO:0000313" key="1">
    <source>
        <dbReference type="EMBL" id="AGK45378.1"/>
    </source>
</evidence>
<reference evidence="1" key="2">
    <citation type="journal article" date="2014" name="FEMS Microbiol. Lett.">
        <title>Mobile elements and mitochondrial genome expansion in the soil fungus and potato pathogen Rhizoctonia solani AG-3.</title>
        <authorList>
            <person name="Losada L."/>
            <person name="Pakala S.B."/>
            <person name="Fedorova N.D."/>
            <person name="Joardar V."/>
            <person name="Shabalina S.A."/>
            <person name="Hostetler J."/>
            <person name="Pakala S.M."/>
            <person name="Zafar N."/>
            <person name="Thomas E."/>
            <person name="Rodriguez-Carres M."/>
            <person name="Dean R."/>
            <person name="Vilgalys R."/>
            <person name="Nierman W.C."/>
            <person name="Cubeta M.A."/>
        </authorList>
    </citation>
    <scope>NUCLEOTIDE SEQUENCE</scope>
    <source>
        <strain evidence="1">AG3 Rhs1AP</strain>
    </source>
</reference>
<organism evidence="1">
    <name type="scientific">Rhizoctonia solani</name>
    <dbReference type="NCBI Taxonomy" id="456999"/>
    <lineage>
        <taxon>Eukaryota</taxon>
        <taxon>Fungi</taxon>
        <taxon>Dikarya</taxon>
        <taxon>Basidiomycota</taxon>
        <taxon>Agaricomycotina</taxon>
        <taxon>Agaricomycetes</taxon>
        <taxon>Cantharellales</taxon>
        <taxon>Ceratobasidiaceae</taxon>
        <taxon>Rhizoctonia</taxon>
    </lineage>
</organism>
<name>N0ABS1_9AGAM</name>
<proteinExistence type="predicted"/>
<reference evidence="1" key="1">
    <citation type="submission" date="2012-12" db="EMBL/GenBank/DDBJ databases">
        <authorList>
            <person name="Pakala S."/>
            <person name="Fedorova N."/>
            <person name="Joardar V."/>
            <person name="Shabalina S."/>
            <person name="Hostetler J."/>
            <person name="Pakala S."/>
            <person name="Zafar N."/>
            <person name="Nierman W."/>
            <person name="Cubeta M."/>
        </authorList>
    </citation>
    <scope>NUCLEOTIDE SEQUENCE</scope>
    <source>
        <strain evidence="1">AG3 Rhs1AP</strain>
    </source>
</reference>
<keyword evidence="1" id="KW-0496">Mitochondrion</keyword>